<dbReference type="InterPro" id="IPR046342">
    <property type="entry name" value="CBS_dom_sf"/>
</dbReference>
<comment type="subcellular location">
    <subcellularLocation>
        <location evidence="1">Membrane</location>
        <topology evidence="1">Multi-pass membrane protein</topology>
    </subcellularLocation>
</comment>
<evidence type="ECO:0000256" key="6">
    <source>
        <dbReference type="ARBA" id="ARBA00023136"/>
    </source>
</evidence>
<keyword evidence="9" id="KW-0407">Ion channel</keyword>
<dbReference type="Pfam" id="PF00654">
    <property type="entry name" value="Voltage_CLC"/>
    <property type="match status" value="1"/>
</dbReference>
<dbReference type="SMART" id="SM00116">
    <property type="entry name" value="CBS"/>
    <property type="match status" value="2"/>
</dbReference>
<keyword evidence="2" id="KW-0813">Transport</keyword>
<keyword evidence="6" id="KW-0472">Membrane</keyword>
<evidence type="ECO:0000256" key="8">
    <source>
        <dbReference type="ARBA" id="ARBA00023214"/>
    </source>
</evidence>
<dbReference type="AlphaFoldDB" id="A0A6B3L4B3"/>
<dbReference type="Gene3D" id="3.10.580.10">
    <property type="entry name" value="CBS-domain"/>
    <property type="match status" value="1"/>
</dbReference>
<name>A0A6B3L4B3_9BACT</name>
<organism evidence="11 12">
    <name type="scientific">Sulfuriroseicoccus oceanibius</name>
    <dbReference type="NCBI Taxonomy" id="2707525"/>
    <lineage>
        <taxon>Bacteria</taxon>
        <taxon>Pseudomonadati</taxon>
        <taxon>Verrucomicrobiota</taxon>
        <taxon>Verrucomicrobiia</taxon>
        <taxon>Verrucomicrobiales</taxon>
        <taxon>Verrucomicrobiaceae</taxon>
        <taxon>Sulfuriroseicoccus</taxon>
    </lineage>
</organism>
<evidence type="ECO:0000256" key="2">
    <source>
        <dbReference type="ARBA" id="ARBA00022448"/>
    </source>
</evidence>
<evidence type="ECO:0000256" key="5">
    <source>
        <dbReference type="ARBA" id="ARBA00023065"/>
    </source>
</evidence>
<dbReference type="GO" id="GO:0005254">
    <property type="term" value="F:chloride channel activity"/>
    <property type="evidence" value="ECO:0007669"/>
    <property type="project" value="UniProtKB-KW"/>
</dbReference>
<dbReference type="Pfam" id="PF00571">
    <property type="entry name" value="CBS"/>
    <property type="match status" value="2"/>
</dbReference>
<dbReference type="InterPro" id="IPR001807">
    <property type="entry name" value="ClC"/>
</dbReference>
<dbReference type="PANTHER" id="PTHR43427">
    <property type="entry name" value="CHLORIDE CHANNEL PROTEIN CLC-E"/>
    <property type="match status" value="1"/>
</dbReference>
<dbReference type="InterPro" id="IPR014743">
    <property type="entry name" value="Cl-channel_core"/>
</dbReference>
<evidence type="ECO:0000313" key="12">
    <source>
        <dbReference type="Proteomes" id="UP000475117"/>
    </source>
</evidence>
<dbReference type="RefSeq" id="WP_164364797.1">
    <property type="nucleotide sequence ID" value="NZ_CP066776.1"/>
</dbReference>
<protein>
    <submittedName>
        <fullName evidence="11">Chloride channel protein</fullName>
    </submittedName>
</protein>
<dbReference type="InterPro" id="IPR050368">
    <property type="entry name" value="ClC-type_chloride_channel"/>
</dbReference>
<keyword evidence="8" id="KW-0868">Chloride</keyword>
<proteinExistence type="predicted"/>
<evidence type="ECO:0000313" key="11">
    <source>
        <dbReference type="EMBL" id="QQL45096.1"/>
    </source>
</evidence>
<dbReference type="KEGG" id="soa:G3M56_000470"/>
<feature type="domain" description="CBS" evidence="10">
    <location>
        <begin position="541"/>
        <end position="602"/>
    </location>
</feature>
<evidence type="ECO:0000256" key="4">
    <source>
        <dbReference type="ARBA" id="ARBA00022989"/>
    </source>
</evidence>
<dbReference type="PROSITE" id="PS51371">
    <property type="entry name" value="CBS"/>
    <property type="match status" value="2"/>
</dbReference>
<feature type="domain" description="CBS" evidence="10">
    <location>
        <begin position="476"/>
        <end position="536"/>
    </location>
</feature>
<gene>
    <name evidence="11" type="ORF">G3M56_000470</name>
</gene>
<dbReference type="EMBL" id="CP066776">
    <property type="protein sequence ID" value="QQL45096.1"/>
    <property type="molecule type" value="Genomic_DNA"/>
</dbReference>
<keyword evidence="5" id="KW-0406">Ion transport</keyword>
<keyword evidence="7" id="KW-0869">Chloride channel</keyword>
<reference evidence="11 12" key="1">
    <citation type="submission" date="2020-12" db="EMBL/GenBank/DDBJ databases">
        <title>Sulforoseuscoccus oceanibium gen. nov., sp. nov., a representative of the phylum Verrucomicrobia with special cytoplasmic membrane, and proposal of Sulforoseuscoccusaceae fam. nov.</title>
        <authorList>
            <person name="Xi F."/>
        </authorList>
    </citation>
    <scope>NUCLEOTIDE SEQUENCE [LARGE SCALE GENOMIC DNA]</scope>
    <source>
        <strain evidence="11 12">T37</strain>
    </source>
</reference>
<evidence type="ECO:0000256" key="1">
    <source>
        <dbReference type="ARBA" id="ARBA00004141"/>
    </source>
</evidence>
<dbReference type="SUPFAM" id="SSF54631">
    <property type="entry name" value="CBS-domain pair"/>
    <property type="match status" value="1"/>
</dbReference>
<dbReference type="PANTHER" id="PTHR43427:SF6">
    <property type="entry name" value="CHLORIDE CHANNEL PROTEIN CLC-E"/>
    <property type="match status" value="1"/>
</dbReference>
<dbReference type="Gene3D" id="1.10.3080.10">
    <property type="entry name" value="Clc chloride channel"/>
    <property type="match status" value="1"/>
</dbReference>
<dbReference type="Proteomes" id="UP000475117">
    <property type="component" value="Chromosome"/>
</dbReference>
<evidence type="ECO:0000256" key="9">
    <source>
        <dbReference type="ARBA" id="ARBA00023303"/>
    </source>
</evidence>
<accession>A0A6B3L4B3</accession>
<dbReference type="SUPFAM" id="SSF81340">
    <property type="entry name" value="Clc chloride channel"/>
    <property type="match status" value="1"/>
</dbReference>
<dbReference type="PRINTS" id="PR00762">
    <property type="entry name" value="CLCHANNEL"/>
</dbReference>
<dbReference type="GO" id="GO:0034707">
    <property type="term" value="C:chloride channel complex"/>
    <property type="evidence" value="ECO:0007669"/>
    <property type="project" value="UniProtKB-KW"/>
</dbReference>
<keyword evidence="12" id="KW-1185">Reference proteome</keyword>
<keyword evidence="4" id="KW-1133">Transmembrane helix</keyword>
<dbReference type="InterPro" id="IPR000644">
    <property type="entry name" value="CBS_dom"/>
</dbReference>
<keyword evidence="3" id="KW-0812">Transmembrane</keyword>
<evidence type="ECO:0000256" key="7">
    <source>
        <dbReference type="ARBA" id="ARBA00023173"/>
    </source>
</evidence>
<evidence type="ECO:0000259" key="10">
    <source>
        <dbReference type="PROSITE" id="PS51371"/>
    </source>
</evidence>
<sequence length="602" mass="64522">MSHLPTRLPDWMRARFTDGQRFMILCVVVGVLCGLAAVGFHYAIEGVFHLVTSTAQKLGGWQFWAVLGLAPAVGALVVGIILQKLAPSAAGSGIPQTKKAYYNDFGKLSWLEGMWRFVLGTLYVGMGNALGREGPTVHMCSAIASTVGQWAFRAKSRVQAMVPVGMGAGIAAAFNAPLSAITFVFEELLDDFSTKALGGIVVAVVISAAVSRTILGEEPVLNVHFVDQFQTAPWMLIAVPLGLAAAGTGHLLVRVLLWSRERMRNLSMPLWVRTTGGGLGVGILGLSAFALTGLLGEPQMGVFSIGYGSLDAAFDAKLAVGALLILFVFKFVAVVLSYSSGGSGGLFSPTLFLGGMLGGLFGLGLVTLDQHVHLLHHSALPDEAVGACVLLGMGAMFASVVRCPFTSLLIIFEMTRSYSLMLPLMVGNVISYYLASRWQSVPLYNALLLQDGVSLRQMPAYRGAQDYRNLPVATIMTHEVLSLKASMNAADALEFLKGQQSNYHGYPVVDAEKKLVGMAMHHELDEWLAAGEERSLEELLASQKVISISSEVAIREAARLMVRYDYAQLPILSTTTTGKVLGIITLNDIARQQNAIDRQIDG</sequence>
<evidence type="ECO:0000256" key="3">
    <source>
        <dbReference type="ARBA" id="ARBA00022692"/>
    </source>
</evidence>